<proteinExistence type="predicted"/>
<dbReference type="Pfam" id="PF00650">
    <property type="entry name" value="CRAL_TRIO"/>
    <property type="match status" value="1"/>
</dbReference>
<accession>A0ABR1FU22</accession>
<dbReference type="InterPro" id="IPR036865">
    <property type="entry name" value="CRAL-TRIO_dom_sf"/>
</dbReference>
<dbReference type="SUPFAM" id="SSF52087">
    <property type="entry name" value="CRAL/TRIO domain"/>
    <property type="match status" value="1"/>
</dbReference>
<feature type="domain" description="CRAL-TRIO" evidence="1">
    <location>
        <begin position="25"/>
        <end position="197"/>
    </location>
</feature>
<evidence type="ECO:0000259" key="1">
    <source>
        <dbReference type="PROSITE" id="PS50191"/>
    </source>
</evidence>
<dbReference type="EMBL" id="JBBJCI010000229">
    <property type="protein sequence ID" value="KAK7238628.1"/>
    <property type="molecule type" value="Genomic_DNA"/>
</dbReference>
<name>A0ABR1FU22_AURAN</name>
<dbReference type="CDD" id="cd00170">
    <property type="entry name" value="SEC14"/>
    <property type="match status" value="1"/>
</dbReference>
<protein>
    <submittedName>
        <fullName evidence="2">Phosphatidylinositol transfer protein</fullName>
    </submittedName>
</protein>
<gene>
    <name evidence="2" type="primary">SEC14L2</name>
    <name evidence="2" type="ORF">SO694_00020318</name>
</gene>
<dbReference type="PANTHER" id="PTHR23324">
    <property type="entry name" value="SEC14 RELATED PROTEIN"/>
    <property type="match status" value="1"/>
</dbReference>
<dbReference type="InterPro" id="IPR001251">
    <property type="entry name" value="CRAL-TRIO_dom"/>
</dbReference>
<organism evidence="2 3">
    <name type="scientific">Aureococcus anophagefferens</name>
    <name type="common">Harmful bloom alga</name>
    <dbReference type="NCBI Taxonomy" id="44056"/>
    <lineage>
        <taxon>Eukaryota</taxon>
        <taxon>Sar</taxon>
        <taxon>Stramenopiles</taxon>
        <taxon>Ochrophyta</taxon>
        <taxon>Pelagophyceae</taxon>
        <taxon>Pelagomonadales</taxon>
        <taxon>Pelagomonadaceae</taxon>
        <taxon>Aureococcus</taxon>
    </lineage>
</organism>
<comment type="caution">
    <text evidence="2">The sequence shown here is derived from an EMBL/GenBank/DDBJ whole genome shotgun (WGS) entry which is preliminary data.</text>
</comment>
<dbReference type="Proteomes" id="UP001363151">
    <property type="component" value="Unassembled WGS sequence"/>
</dbReference>
<sequence>MLRAHGAWRASSNIDALVAKPRGAEDAFLEAWWPDGVLRGGDRSGLPVQLLRLGASDIPGIEREVGRDAFVAHSAKLNEACFATLRGLSADRGTLETSCSIIMDMRGLGARHVRGVPAFGAMMKVCEPNYPERLKHVFIVRAPWIFASLYALVKPLLNETTASKVAILGDDFATTLLKYIPKETLPVDLGGVAEAPAHIAPGGMVPKGALAAIADAAPLR</sequence>
<dbReference type="SMART" id="SM00516">
    <property type="entry name" value="SEC14"/>
    <property type="match status" value="1"/>
</dbReference>
<dbReference type="Gene3D" id="3.40.525.10">
    <property type="entry name" value="CRAL-TRIO lipid binding domain"/>
    <property type="match status" value="1"/>
</dbReference>
<keyword evidence="3" id="KW-1185">Reference proteome</keyword>
<evidence type="ECO:0000313" key="3">
    <source>
        <dbReference type="Proteomes" id="UP001363151"/>
    </source>
</evidence>
<dbReference type="PANTHER" id="PTHR23324:SF83">
    <property type="entry name" value="SEC14-LIKE PROTEIN 2"/>
    <property type="match status" value="1"/>
</dbReference>
<dbReference type="PROSITE" id="PS50191">
    <property type="entry name" value="CRAL_TRIO"/>
    <property type="match status" value="1"/>
</dbReference>
<evidence type="ECO:0000313" key="2">
    <source>
        <dbReference type="EMBL" id="KAK7238628.1"/>
    </source>
</evidence>
<reference evidence="2 3" key="1">
    <citation type="submission" date="2024-03" db="EMBL/GenBank/DDBJ databases">
        <title>Aureococcus anophagefferens CCMP1851 and Kratosvirus quantuckense: Draft genome of a second virus-susceptible host strain in the model system.</title>
        <authorList>
            <person name="Chase E."/>
            <person name="Truchon A.R."/>
            <person name="Schepens W."/>
            <person name="Wilhelm S.W."/>
        </authorList>
    </citation>
    <scope>NUCLEOTIDE SEQUENCE [LARGE SCALE GENOMIC DNA]</scope>
    <source>
        <strain evidence="2 3">CCMP1851</strain>
    </source>
</reference>
<dbReference type="InterPro" id="IPR051064">
    <property type="entry name" value="SEC14/CRAL-TRIO_domain"/>
</dbReference>